<dbReference type="InterPro" id="IPR036097">
    <property type="entry name" value="HisK_dim/P_sf"/>
</dbReference>
<feature type="domain" description="PAS" evidence="9">
    <location>
        <begin position="183"/>
        <end position="253"/>
    </location>
</feature>
<dbReference type="InterPro" id="IPR001610">
    <property type="entry name" value="PAC"/>
</dbReference>
<dbReference type="Pfam" id="PF02518">
    <property type="entry name" value="HATPase_c"/>
    <property type="match status" value="1"/>
</dbReference>
<dbReference type="EMBL" id="JAMPKM010000014">
    <property type="protein sequence ID" value="MEP0819375.1"/>
    <property type="molecule type" value="Genomic_DNA"/>
</dbReference>
<protein>
    <recommendedName>
        <fullName evidence="2">histidine kinase</fullName>
        <ecNumber evidence="2">2.7.13.3</ecNumber>
    </recommendedName>
</protein>
<dbReference type="Gene3D" id="3.30.450.40">
    <property type="match status" value="1"/>
</dbReference>
<dbReference type="NCBIfam" id="TIGR00229">
    <property type="entry name" value="sensory_box"/>
    <property type="match status" value="1"/>
</dbReference>
<dbReference type="InterPro" id="IPR013656">
    <property type="entry name" value="PAS_4"/>
</dbReference>
<dbReference type="SMART" id="SM00387">
    <property type="entry name" value="HATPase_c"/>
    <property type="match status" value="1"/>
</dbReference>
<dbReference type="Gene3D" id="3.30.565.10">
    <property type="entry name" value="Histidine kinase-like ATPase, C-terminal domain"/>
    <property type="match status" value="1"/>
</dbReference>
<reference evidence="11 12" key="1">
    <citation type="submission" date="2022-04" db="EMBL/GenBank/DDBJ databases">
        <title>Positive selection, recombination, and allopatry shape intraspecific diversity of widespread and dominant cyanobacteria.</title>
        <authorList>
            <person name="Wei J."/>
            <person name="Shu W."/>
            <person name="Hu C."/>
        </authorList>
    </citation>
    <scope>NUCLEOTIDE SEQUENCE [LARGE SCALE GENOMIC DNA]</scope>
    <source>
        <strain evidence="11 12">GB2-A4</strain>
    </source>
</reference>
<dbReference type="SUPFAM" id="SSF55874">
    <property type="entry name" value="ATPase domain of HSP90 chaperone/DNA topoisomerase II/histidine kinase"/>
    <property type="match status" value="1"/>
</dbReference>
<keyword evidence="11" id="KW-0547">Nucleotide-binding</keyword>
<dbReference type="SUPFAM" id="SSF55781">
    <property type="entry name" value="GAF domain-like"/>
    <property type="match status" value="1"/>
</dbReference>
<dbReference type="PRINTS" id="PR00344">
    <property type="entry name" value="BCTRLSENSOR"/>
</dbReference>
<evidence type="ECO:0000313" key="12">
    <source>
        <dbReference type="Proteomes" id="UP001464891"/>
    </source>
</evidence>
<dbReference type="PANTHER" id="PTHR43711:SF26">
    <property type="entry name" value="SENSOR HISTIDINE KINASE RCSC"/>
    <property type="match status" value="1"/>
</dbReference>
<evidence type="ECO:0000313" key="11">
    <source>
        <dbReference type="EMBL" id="MEP0819375.1"/>
    </source>
</evidence>
<feature type="domain" description="PAC" evidence="10">
    <location>
        <begin position="257"/>
        <end position="309"/>
    </location>
</feature>
<evidence type="ECO:0000256" key="3">
    <source>
        <dbReference type="ARBA" id="ARBA00022553"/>
    </source>
</evidence>
<dbReference type="SMART" id="SM00065">
    <property type="entry name" value="GAF"/>
    <property type="match status" value="1"/>
</dbReference>
<keyword evidence="11" id="KW-0067">ATP-binding</keyword>
<dbReference type="InterPro" id="IPR029016">
    <property type="entry name" value="GAF-like_dom_sf"/>
</dbReference>
<evidence type="ECO:0000259" key="9">
    <source>
        <dbReference type="PROSITE" id="PS50112"/>
    </source>
</evidence>
<dbReference type="InterPro" id="IPR003594">
    <property type="entry name" value="HATPase_dom"/>
</dbReference>
<comment type="caution">
    <text evidence="11">The sequence shown here is derived from an EMBL/GenBank/DDBJ whole genome shotgun (WGS) entry which is preliminary data.</text>
</comment>
<dbReference type="InterPro" id="IPR035965">
    <property type="entry name" value="PAS-like_dom_sf"/>
</dbReference>
<dbReference type="InterPro" id="IPR003661">
    <property type="entry name" value="HisK_dim/P_dom"/>
</dbReference>
<dbReference type="PANTHER" id="PTHR43711">
    <property type="entry name" value="TWO-COMPONENT HISTIDINE KINASE"/>
    <property type="match status" value="1"/>
</dbReference>
<evidence type="ECO:0000256" key="4">
    <source>
        <dbReference type="ARBA" id="ARBA00022679"/>
    </source>
</evidence>
<dbReference type="SUPFAM" id="SSF55785">
    <property type="entry name" value="PYP-like sensor domain (PAS domain)"/>
    <property type="match status" value="1"/>
</dbReference>
<accession>A0ABV0JC69</accession>
<dbReference type="Pfam" id="PF01590">
    <property type="entry name" value="GAF"/>
    <property type="match status" value="1"/>
</dbReference>
<dbReference type="SMART" id="SM00091">
    <property type="entry name" value="PAS"/>
    <property type="match status" value="1"/>
</dbReference>
<dbReference type="PROSITE" id="PS50109">
    <property type="entry name" value="HIS_KIN"/>
    <property type="match status" value="1"/>
</dbReference>
<dbReference type="InterPro" id="IPR036890">
    <property type="entry name" value="HATPase_C_sf"/>
</dbReference>
<dbReference type="CDD" id="cd00082">
    <property type="entry name" value="HisKA"/>
    <property type="match status" value="1"/>
</dbReference>
<dbReference type="Proteomes" id="UP001464891">
    <property type="component" value="Unassembled WGS sequence"/>
</dbReference>
<dbReference type="EC" id="2.7.13.3" evidence="2"/>
<proteinExistence type="predicted"/>
<dbReference type="InterPro" id="IPR000014">
    <property type="entry name" value="PAS"/>
</dbReference>
<dbReference type="InterPro" id="IPR005467">
    <property type="entry name" value="His_kinase_dom"/>
</dbReference>
<keyword evidence="4" id="KW-0808">Transferase</keyword>
<keyword evidence="6" id="KW-0902">Two-component regulatory system</keyword>
<evidence type="ECO:0000256" key="1">
    <source>
        <dbReference type="ARBA" id="ARBA00000085"/>
    </source>
</evidence>
<evidence type="ECO:0000259" key="8">
    <source>
        <dbReference type="PROSITE" id="PS50109"/>
    </source>
</evidence>
<dbReference type="SMART" id="SM00388">
    <property type="entry name" value="HisKA"/>
    <property type="match status" value="1"/>
</dbReference>
<dbReference type="RefSeq" id="WP_190440044.1">
    <property type="nucleotide sequence ID" value="NZ_JAMPKM010000014.1"/>
</dbReference>
<organism evidence="11 12">
    <name type="scientific">Trichocoleus desertorum GB2-A4</name>
    <dbReference type="NCBI Taxonomy" id="2933944"/>
    <lineage>
        <taxon>Bacteria</taxon>
        <taxon>Bacillati</taxon>
        <taxon>Cyanobacteriota</taxon>
        <taxon>Cyanophyceae</taxon>
        <taxon>Leptolyngbyales</taxon>
        <taxon>Trichocoleusaceae</taxon>
        <taxon>Trichocoleus</taxon>
    </lineage>
</organism>
<keyword evidence="5" id="KW-0418">Kinase</keyword>
<dbReference type="InterPro" id="IPR000700">
    <property type="entry name" value="PAS-assoc_C"/>
</dbReference>
<dbReference type="SMART" id="SM00086">
    <property type="entry name" value="PAC"/>
    <property type="match status" value="1"/>
</dbReference>
<sequence length="543" mass="60886">MPALLPANEAERFESLLQYAILDTEAEESFDELCRLAAYICQTPIALISLSDSNRQWFKAKVGLDATEVPRDVAFCSHAVLQYDMFVVPDTLADERFATNPLVVADPHIRFYAGSPLLTAKGHALGTLCTLDRVPRQLSPEQLTALQSLGNQVMRQLELRRNLGALARITRKRQEAEAALWQSREQLRNLVEQINDWVWEADIKAVFSYVSPKVSAILGYEPNEVIGKTLDQFMLEDEAKRYTTLISYFTAQQTPFTQLETTLVHKNGRLVVCESSASPIFGQQNQLEGYRGVTRDITERKQAEQQIRKALTKEKELSELKSRFINTASHEFRTPLTTILASAEGLEHYSHKWSDEKKLTYLHRIQSTVHHLNGLLNDVLLIGKSTAGKLEYQPTPLDLEKFCYELVEEVQLSSPNHLINFVSDGLCHSACMDEKLVRHILINLLSNAVKYSPTGGQVNFQLSCQDRMAAFQVQDSGIGIPQQDQKCLFESFHRATNVGNIPGTGLGLSIVKRAVETHRGTVSVNSTVGLGTTFTVLLPLNKE</sequence>
<dbReference type="PROSITE" id="PS50112">
    <property type="entry name" value="PAS"/>
    <property type="match status" value="1"/>
</dbReference>
<evidence type="ECO:0000259" key="10">
    <source>
        <dbReference type="PROSITE" id="PS50113"/>
    </source>
</evidence>
<name>A0ABV0JC69_9CYAN</name>
<evidence type="ECO:0000256" key="7">
    <source>
        <dbReference type="SAM" id="Coils"/>
    </source>
</evidence>
<dbReference type="CDD" id="cd00130">
    <property type="entry name" value="PAS"/>
    <property type="match status" value="1"/>
</dbReference>
<feature type="domain" description="Histidine kinase" evidence="8">
    <location>
        <begin position="327"/>
        <end position="542"/>
    </location>
</feature>
<dbReference type="InterPro" id="IPR003018">
    <property type="entry name" value="GAF"/>
</dbReference>
<comment type="catalytic activity">
    <reaction evidence="1">
        <text>ATP + protein L-histidine = ADP + protein N-phospho-L-histidine.</text>
        <dbReference type="EC" id="2.7.13.3"/>
    </reaction>
</comment>
<evidence type="ECO:0000256" key="5">
    <source>
        <dbReference type="ARBA" id="ARBA00022777"/>
    </source>
</evidence>
<dbReference type="Pfam" id="PF08448">
    <property type="entry name" value="PAS_4"/>
    <property type="match status" value="1"/>
</dbReference>
<evidence type="ECO:0000256" key="6">
    <source>
        <dbReference type="ARBA" id="ARBA00023012"/>
    </source>
</evidence>
<keyword evidence="7" id="KW-0175">Coiled coil</keyword>
<dbReference type="Pfam" id="PF00512">
    <property type="entry name" value="HisKA"/>
    <property type="match status" value="1"/>
</dbReference>
<dbReference type="InterPro" id="IPR004358">
    <property type="entry name" value="Sig_transdc_His_kin-like_C"/>
</dbReference>
<dbReference type="InterPro" id="IPR050736">
    <property type="entry name" value="Sensor_HK_Regulatory"/>
</dbReference>
<dbReference type="SUPFAM" id="SSF47384">
    <property type="entry name" value="Homodimeric domain of signal transducing histidine kinase"/>
    <property type="match status" value="1"/>
</dbReference>
<gene>
    <name evidence="11" type="ORF">NC998_19940</name>
</gene>
<dbReference type="Gene3D" id="1.10.287.130">
    <property type="match status" value="1"/>
</dbReference>
<dbReference type="Gene3D" id="3.30.450.20">
    <property type="entry name" value="PAS domain"/>
    <property type="match status" value="1"/>
</dbReference>
<dbReference type="CDD" id="cd00075">
    <property type="entry name" value="HATPase"/>
    <property type="match status" value="1"/>
</dbReference>
<keyword evidence="12" id="KW-1185">Reference proteome</keyword>
<evidence type="ECO:0000256" key="2">
    <source>
        <dbReference type="ARBA" id="ARBA00012438"/>
    </source>
</evidence>
<dbReference type="PROSITE" id="PS50113">
    <property type="entry name" value="PAC"/>
    <property type="match status" value="1"/>
</dbReference>
<feature type="coiled-coil region" evidence="7">
    <location>
        <begin position="166"/>
        <end position="193"/>
    </location>
</feature>
<dbReference type="GO" id="GO:0005524">
    <property type="term" value="F:ATP binding"/>
    <property type="evidence" value="ECO:0007669"/>
    <property type="project" value="UniProtKB-KW"/>
</dbReference>
<keyword evidence="3" id="KW-0597">Phosphoprotein</keyword>